<evidence type="ECO:0000256" key="1">
    <source>
        <dbReference type="ARBA" id="ARBA00023015"/>
    </source>
</evidence>
<keyword evidence="1" id="KW-0805">Transcription regulation</keyword>
<dbReference type="Pfam" id="PF12833">
    <property type="entry name" value="HTH_18"/>
    <property type="match status" value="1"/>
</dbReference>
<dbReference type="SMART" id="SM00342">
    <property type="entry name" value="HTH_ARAC"/>
    <property type="match status" value="1"/>
</dbReference>
<evidence type="ECO:0000256" key="2">
    <source>
        <dbReference type="ARBA" id="ARBA00023125"/>
    </source>
</evidence>
<keyword evidence="2" id="KW-0238">DNA-binding</keyword>
<organism evidence="5 6">
    <name type="scientific">Sorangium cellulosum</name>
    <name type="common">Polyangium cellulosum</name>
    <dbReference type="NCBI Taxonomy" id="56"/>
    <lineage>
        <taxon>Bacteria</taxon>
        <taxon>Pseudomonadati</taxon>
        <taxon>Myxococcota</taxon>
        <taxon>Polyangia</taxon>
        <taxon>Polyangiales</taxon>
        <taxon>Polyangiaceae</taxon>
        <taxon>Sorangium</taxon>
    </lineage>
</organism>
<dbReference type="InterPro" id="IPR009057">
    <property type="entry name" value="Homeodomain-like_sf"/>
</dbReference>
<name>A0A150S8Y1_SORCE</name>
<dbReference type="PANTHER" id="PTHR47894:SF1">
    <property type="entry name" value="HTH-TYPE TRANSCRIPTIONAL REGULATOR VQSM"/>
    <property type="match status" value="1"/>
</dbReference>
<proteinExistence type="predicted"/>
<evidence type="ECO:0000259" key="4">
    <source>
        <dbReference type="PROSITE" id="PS01124"/>
    </source>
</evidence>
<reference evidence="5 6" key="1">
    <citation type="submission" date="2014-02" db="EMBL/GenBank/DDBJ databases">
        <title>The small core and large imbalanced accessory genome model reveals a collaborative survival strategy of Sorangium cellulosum strains in nature.</title>
        <authorList>
            <person name="Han K."/>
            <person name="Peng R."/>
            <person name="Blom J."/>
            <person name="Li Y.-Z."/>
        </authorList>
    </citation>
    <scope>NUCLEOTIDE SEQUENCE [LARGE SCALE GENOMIC DNA]</scope>
    <source>
        <strain evidence="5 6">So0149</strain>
    </source>
</reference>
<dbReference type="GO" id="GO:0003700">
    <property type="term" value="F:DNA-binding transcription factor activity"/>
    <property type="evidence" value="ECO:0007669"/>
    <property type="project" value="InterPro"/>
</dbReference>
<dbReference type="PROSITE" id="PS01124">
    <property type="entry name" value="HTH_ARAC_FAMILY_2"/>
    <property type="match status" value="1"/>
</dbReference>
<dbReference type="GO" id="GO:0005829">
    <property type="term" value="C:cytosol"/>
    <property type="evidence" value="ECO:0007669"/>
    <property type="project" value="TreeGrafter"/>
</dbReference>
<evidence type="ECO:0000313" key="6">
    <source>
        <dbReference type="Proteomes" id="UP000075515"/>
    </source>
</evidence>
<dbReference type="GO" id="GO:0000976">
    <property type="term" value="F:transcription cis-regulatory region binding"/>
    <property type="evidence" value="ECO:0007669"/>
    <property type="project" value="TreeGrafter"/>
</dbReference>
<dbReference type="PANTHER" id="PTHR47894">
    <property type="entry name" value="HTH-TYPE TRANSCRIPTIONAL REGULATOR GADX"/>
    <property type="match status" value="1"/>
</dbReference>
<dbReference type="Pfam" id="PF12625">
    <property type="entry name" value="Arabinose_bd"/>
    <property type="match status" value="1"/>
</dbReference>
<gene>
    <name evidence="5" type="ORF">BE18_04130</name>
</gene>
<dbReference type="InterPro" id="IPR018060">
    <property type="entry name" value="HTH_AraC"/>
</dbReference>
<evidence type="ECO:0000313" key="5">
    <source>
        <dbReference type="EMBL" id="KYF88934.1"/>
    </source>
</evidence>
<dbReference type="EMBL" id="JEMC01002296">
    <property type="protein sequence ID" value="KYF88934.1"/>
    <property type="molecule type" value="Genomic_DNA"/>
</dbReference>
<comment type="caution">
    <text evidence="5">The sequence shown here is derived from an EMBL/GenBank/DDBJ whole genome shotgun (WGS) entry which is preliminary data.</text>
</comment>
<dbReference type="SUPFAM" id="SSF46689">
    <property type="entry name" value="Homeodomain-like"/>
    <property type="match status" value="1"/>
</dbReference>
<dbReference type="Gene3D" id="1.10.10.60">
    <property type="entry name" value="Homeodomain-like"/>
    <property type="match status" value="1"/>
</dbReference>
<evidence type="ECO:0000256" key="3">
    <source>
        <dbReference type="ARBA" id="ARBA00023163"/>
    </source>
</evidence>
<dbReference type="InterPro" id="IPR032687">
    <property type="entry name" value="AraC-type_N"/>
</dbReference>
<accession>A0A150S8Y1</accession>
<dbReference type="Proteomes" id="UP000075515">
    <property type="component" value="Unassembled WGS sequence"/>
</dbReference>
<protein>
    <recommendedName>
        <fullName evidence="4">HTH araC/xylS-type domain-containing protein</fullName>
    </recommendedName>
</protein>
<dbReference type="AlphaFoldDB" id="A0A150S8Y1"/>
<feature type="domain" description="HTH araC/xylS-type" evidence="4">
    <location>
        <begin position="236"/>
        <end position="334"/>
    </location>
</feature>
<keyword evidence="3" id="KW-0804">Transcription</keyword>
<sequence>MHAGATGSIMLVRMLVGAARAGGVEVTDVLDRFGCTQAALAEIDGRAPHELLITLWQEVPRRLGDDAFGVRLAQRHRAGDFDLMDYALLNAPDLGGCVRRLLRYQRLLHDAAGVRLELGERDASVVHLLPTPDRADALRHLSEWGLALILSYGQRLVGALSPVEVAFVHAAPADTTAHERCFAAPLRFHAARTELRFDRAELERPAAGGDPELGRLLDRHASEQLTRLPTSATIVDQVRRQITESLQDGPPEASTVARRLGLSQRSFFRRLKEHGTNFQALVEQVRRTLALKHMRDPRLSLTEIAFLLGYSEVSAFHRAFRRWTGESPGAHRRAPGPRAG</sequence>